<proteinExistence type="predicted"/>
<reference evidence="1 2" key="1">
    <citation type="submission" date="2019-10" db="EMBL/GenBank/DDBJ databases">
        <title>Comparative genomics of sulfur disproportionating microorganisms.</title>
        <authorList>
            <person name="Ward L.M."/>
            <person name="Bertran E."/>
            <person name="Johnston D."/>
        </authorList>
    </citation>
    <scope>NUCLEOTIDE SEQUENCE [LARGE SCALE GENOMIC DNA]</scope>
    <source>
        <strain evidence="1 2">DSM 14055</strain>
    </source>
</reference>
<dbReference type="Proteomes" id="UP000441717">
    <property type="component" value="Unassembled WGS sequence"/>
</dbReference>
<keyword evidence="2" id="KW-1185">Reference proteome</keyword>
<organism evidence="1 2">
    <name type="scientific">Desulfofundulus thermobenzoicus</name>
    <dbReference type="NCBI Taxonomy" id="29376"/>
    <lineage>
        <taxon>Bacteria</taxon>
        <taxon>Bacillati</taxon>
        <taxon>Bacillota</taxon>
        <taxon>Clostridia</taxon>
        <taxon>Eubacteriales</taxon>
        <taxon>Peptococcaceae</taxon>
        <taxon>Desulfofundulus</taxon>
    </lineage>
</organism>
<dbReference type="EMBL" id="WHYR01000007">
    <property type="protein sequence ID" value="MQL51453.1"/>
    <property type="molecule type" value="Genomic_DNA"/>
</dbReference>
<name>A0A6N7IPC8_9FIRM</name>
<dbReference type="RefSeq" id="WP_152945381.1">
    <property type="nucleotide sequence ID" value="NZ_WHYR01000007.1"/>
</dbReference>
<protein>
    <submittedName>
        <fullName evidence="1">Uncharacterized protein</fullName>
    </submittedName>
</protein>
<dbReference type="AlphaFoldDB" id="A0A6N7IPC8"/>
<evidence type="ECO:0000313" key="2">
    <source>
        <dbReference type="Proteomes" id="UP000441717"/>
    </source>
</evidence>
<accession>A0A6N7IPC8</accession>
<evidence type="ECO:0000313" key="1">
    <source>
        <dbReference type="EMBL" id="MQL51453.1"/>
    </source>
</evidence>
<comment type="caution">
    <text evidence="1">The sequence shown here is derived from an EMBL/GenBank/DDBJ whole genome shotgun (WGS) entry which is preliminary data.</text>
</comment>
<gene>
    <name evidence="1" type="ORF">GFC01_04080</name>
</gene>
<sequence>MANADLLAEIDREIMAHKDNCINGHPSFQLFFAHIFQFYMIKFEMEMCAVPEKHDSPEATRAEILLHHRDWFTTTGGLARICVDLLERAGERLEQAL</sequence>